<gene>
    <name evidence="2" type="ORF">Airi01_018430</name>
</gene>
<dbReference type="AlphaFoldDB" id="A0A9W6RCP7"/>
<dbReference type="InterPro" id="IPR000182">
    <property type="entry name" value="GNAT_dom"/>
</dbReference>
<protein>
    <recommendedName>
        <fullName evidence="1">N-acetyltransferase domain-containing protein</fullName>
    </recommendedName>
</protein>
<dbReference type="Gene3D" id="3.40.630.30">
    <property type="match status" value="1"/>
</dbReference>
<reference evidence="2" key="1">
    <citation type="submission" date="2023-03" db="EMBL/GenBank/DDBJ databases">
        <title>Actinoallomurus iriomotensis NBRC 103681.</title>
        <authorList>
            <person name="Ichikawa N."/>
            <person name="Sato H."/>
            <person name="Tonouchi N."/>
        </authorList>
    </citation>
    <scope>NUCLEOTIDE SEQUENCE</scope>
    <source>
        <strain evidence="2">NBRC 103681</strain>
    </source>
</reference>
<sequence length="249" mass="26173">MRAIHDHDELTALCAGDTLCLWAAQDLDGRGRAWASDDGRAVAVAGHDISRRDRIAVHGRADAAVPLVEQVLAEVGPTYRPLGDPGLIGAVVAGVPVLAPTRAFGWMETTEAPAAAGGARWLTRPELPEAAALLDMAFPTSDARPGSRADERWAGLRDDAGRLVALAALVWPAPSVGLIAGVAVHPDARGLGLGRTVCAFVAAEAVARHGTAALMVDEWNRAAVRLYQGLGMRYRPLLAAHVQEATARR</sequence>
<name>A0A9W6RCP7_9ACTN</name>
<evidence type="ECO:0000313" key="2">
    <source>
        <dbReference type="EMBL" id="GLY73576.1"/>
    </source>
</evidence>
<dbReference type="EMBL" id="BSTJ01000002">
    <property type="protein sequence ID" value="GLY73576.1"/>
    <property type="molecule type" value="Genomic_DNA"/>
</dbReference>
<evidence type="ECO:0000259" key="1">
    <source>
        <dbReference type="PROSITE" id="PS51186"/>
    </source>
</evidence>
<feature type="domain" description="N-acetyltransferase" evidence="1">
    <location>
        <begin position="117"/>
        <end position="249"/>
    </location>
</feature>
<comment type="caution">
    <text evidence="2">The sequence shown here is derived from an EMBL/GenBank/DDBJ whole genome shotgun (WGS) entry which is preliminary data.</text>
</comment>
<accession>A0A9W6RCP7</accession>
<dbReference type="SUPFAM" id="SSF55729">
    <property type="entry name" value="Acyl-CoA N-acyltransferases (Nat)"/>
    <property type="match status" value="1"/>
</dbReference>
<dbReference type="Proteomes" id="UP001165135">
    <property type="component" value="Unassembled WGS sequence"/>
</dbReference>
<dbReference type="GO" id="GO:0016747">
    <property type="term" value="F:acyltransferase activity, transferring groups other than amino-acyl groups"/>
    <property type="evidence" value="ECO:0007669"/>
    <property type="project" value="InterPro"/>
</dbReference>
<dbReference type="RefSeq" id="WP_285619007.1">
    <property type="nucleotide sequence ID" value="NZ_BSTJ01000002.1"/>
</dbReference>
<dbReference type="Pfam" id="PF00583">
    <property type="entry name" value="Acetyltransf_1"/>
    <property type="match status" value="1"/>
</dbReference>
<dbReference type="InterPro" id="IPR016181">
    <property type="entry name" value="Acyl_CoA_acyltransferase"/>
</dbReference>
<evidence type="ECO:0000313" key="3">
    <source>
        <dbReference type="Proteomes" id="UP001165135"/>
    </source>
</evidence>
<proteinExistence type="predicted"/>
<dbReference type="CDD" id="cd04301">
    <property type="entry name" value="NAT_SF"/>
    <property type="match status" value="1"/>
</dbReference>
<dbReference type="PROSITE" id="PS51186">
    <property type="entry name" value="GNAT"/>
    <property type="match status" value="1"/>
</dbReference>
<organism evidence="2 3">
    <name type="scientific">Actinoallomurus iriomotensis</name>
    <dbReference type="NCBI Taxonomy" id="478107"/>
    <lineage>
        <taxon>Bacteria</taxon>
        <taxon>Bacillati</taxon>
        <taxon>Actinomycetota</taxon>
        <taxon>Actinomycetes</taxon>
        <taxon>Streptosporangiales</taxon>
        <taxon>Thermomonosporaceae</taxon>
        <taxon>Actinoallomurus</taxon>
    </lineage>
</organism>